<dbReference type="GO" id="GO:0042157">
    <property type="term" value="P:lipoprotein metabolic process"/>
    <property type="evidence" value="ECO:0007669"/>
    <property type="project" value="InterPro"/>
</dbReference>
<feature type="transmembrane region" description="Helical" evidence="2">
    <location>
        <begin position="56"/>
        <end position="78"/>
    </location>
</feature>
<reference evidence="4" key="1">
    <citation type="submission" date="2013-03" db="EMBL/GenBank/DDBJ databases">
        <authorList>
            <person name="Jeffery W."/>
            <person name="Warren W."/>
            <person name="Wilson R.K."/>
        </authorList>
    </citation>
    <scope>NUCLEOTIDE SEQUENCE</scope>
    <source>
        <strain evidence="4">female</strain>
    </source>
</reference>
<dbReference type="Proteomes" id="UP000018467">
    <property type="component" value="Unassembled WGS sequence"/>
</dbReference>
<keyword evidence="2" id="KW-1133">Transmembrane helix</keyword>
<dbReference type="PANTHER" id="PTHR14096">
    <property type="entry name" value="APOLIPOPROTEIN L"/>
    <property type="match status" value="1"/>
</dbReference>
<reference evidence="3" key="4">
    <citation type="submission" date="2025-09" db="UniProtKB">
        <authorList>
            <consortium name="Ensembl"/>
        </authorList>
    </citation>
    <scope>IDENTIFICATION</scope>
</reference>
<feature type="transmembrane region" description="Helical" evidence="2">
    <location>
        <begin position="84"/>
        <end position="107"/>
    </location>
</feature>
<dbReference type="AlphaFoldDB" id="A0A3B1K5Q3"/>
<evidence type="ECO:0000313" key="3">
    <source>
        <dbReference type="Ensembl" id="ENSAMXP00000049992.1"/>
    </source>
</evidence>
<reference evidence="4" key="2">
    <citation type="journal article" date="2014" name="Nat. Commun.">
        <title>The cavefish genome reveals candidate genes for eye loss.</title>
        <authorList>
            <person name="McGaugh S.E."/>
            <person name="Gross J.B."/>
            <person name="Aken B."/>
            <person name="Blin M."/>
            <person name="Borowsky R."/>
            <person name="Chalopin D."/>
            <person name="Hinaux H."/>
            <person name="Jeffery W.R."/>
            <person name="Keene A."/>
            <person name="Ma L."/>
            <person name="Minx P."/>
            <person name="Murphy D."/>
            <person name="O'Quin K.E."/>
            <person name="Retaux S."/>
            <person name="Rohner N."/>
            <person name="Searle S.M."/>
            <person name="Stahl B.A."/>
            <person name="Tabin C."/>
            <person name="Volff J.N."/>
            <person name="Yoshizawa M."/>
            <person name="Warren W.C."/>
        </authorList>
    </citation>
    <scope>NUCLEOTIDE SEQUENCE [LARGE SCALE GENOMIC DNA]</scope>
    <source>
        <strain evidence="4">female</strain>
    </source>
</reference>
<evidence type="ECO:0000313" key="4">
    <source>
        <dbReference type="Proteomes" id="UP000018467"/>
    </source>
</evidence>
<dbReference type="GO" id="GO:0008289">
    <property type="term" value="F:lipid binding"/>
    <property type="evidence" value="ECO:0007669"/>
    <property type="project" value="InterPro"/>
</dbReference>
<dbReference type="Ensembl" id="ENSAMXT00000044548.1">
    <property type="protein sequence ID" value="ENSAMXP00000049992.1"/>
    <property type="gene ID" value="ENSAMXG00000041301.1"/>
</dbReference>
<evidence type="ECO:0000256" key="2">
    <source>
        <dbReference type="SAM" id="Phobius"/>
    </source>
</evidence>
<accession>A0A3B1K5Q3</accession>
<keyword evidence="2" id="KW-0812">Transmembrane</keyword>
<dbReference type="GO" id="GO:0006869">
    <property type="term" value="P:lipid transport"/>
    <property type="evidence" value="ECO:0007669"/>
    <property type="project" value="InterPro"/>
</dbReference>
<dbReference type="PANTHER" id="PTHR14096:SF34">
    <property type="entry name" value="APOLIPOPROTEIN L3-LIKE-RELATED"/>
    <property type="match status" value="1"/>
</dbReference>
<keyword evidence="2" id="KW-0472">Membrane</keyword>
<dbReference type="GeneTree" id="ENSGT01030000234599"/>
<reference evidence="3" key="3">
    <citation type="submission" date="2025-08" db="UniProtKB">
        <authorList>
            <consortium name="Ensembl"/>
        </authorList>
    </citation>
    <scope>IDENTIFICATION</scope>
</reference>
<dbReference type="GO" id="GO:0005576">
    <property type="term" value="C:extracellular region"/>
    <property type="evidence" value="ECO:0007669"/>
    <property type="project" value="InterPro"/>
</dbReference>
<comment type="similarity">
    <text evidence="1">Belongs to the apolipoprotein L family.</text>
</comment>
<proteinExistence type="inferred from homology"/>
<keyword evidence="4" id="KW-1185">Reference proteome</keyword>
<feature type="transmembrane region" description="Helical" evidence="2">
    <location>
        <begin position="198"/>
        <end position="219"/>
    </location>
</feature>
<dbReference type="InParanoid" id="A0A3B1K5Q3"/>
<evidence type="ECO:0000256" key="1">
    <source>
        <dbReference type="ARBA" id="ARBA00010090"/>
    </source>
</evidence>
<organism evidence="3 4">
    <name type="scientific">Astyanax mexicanus</name>
    <name type="common">Blind cave fish</name>
    <name type="synonym">Astyanax fasciatus mexicanus</name>
    <dbReference type="NCBI Taxonomy" id="7994"/>
    <lineage>
        <taxon>Eukaryota</taxon>
        <taxon>Metazoa</taxon>
        <taxon>Chordata</taxon>
        <taxon>Craniata</taxon>
        <taxon>Vertebrata</taxon>
        <taxon>Euteleostomi</taxon>
        <taxon>Actinopterygii</taxon>
        <taxon>Neopterygii</taxon>
        <taxon>Teleostei</taxon>
        <taxon>Ostariophysi</taxon>
        <taxon>Characiformes</taxon>
        <taxon>Characoidei</taxon>
        <taxon>Acestrorhamphidae</taxon>
        <taxon>Acestrorhamphinae</taxon>
        <taxon>Astyanax</taxon>
    </lineage>
</organism>
<dbReference type="GO" id="GO:0016020">
    <property type="term" value="C:membrane"/>
    <property type="evidence" value="ECO:0007669"/>
    <property type="project" value="TreeGrafter"/>
</dbReference>
<dbReference type="InterPro" id="IPR008405">
    <property type="entry name" value="ApoL"/>
</dbReference>
<sequence length="272" mass="29037">MFSTGAPPEESLINNTKLFTAVFDSSISELQDQVNKLNEITEGIERTHRSATVGSLKGGIIGATGGVTSIVGLALALFTMGASLMVTAVGVGAAVVGGVTGAVSNITDMIKQKTFRKEIETVLKAIQDKLNPLLKFLEEIELRLEEIKRSQPTGSSTQTAQIGAGLGRGAGFAVEAIQLINFLELGKAAAQVSRTVKAAGALTGVLSGIFVILDIVFIVKDAKELREIDKEQKDGSERSDTVKFIQTMKETVICLNETLKELWEIRQVLCRG</sequence>
<protein>
    <submittedName>
        <fullName evidence="3">Uncharacterized protein</fullName>
    </submittedName>
</protein>
<dbReference type="Pfam" id="PF05461">
    <property type="entry name" value="ApoL"/>
    <property type="match status" value="1"/>
</dbReference>
<name>A0A3B1K5Q3_ASTMX</name>